<name>A0AAE0K622_9PEZI</name>
<proteinExistence type="predicted"/>
<dbReference type="Proteomes" id="UP001285441">
    <property type="component" value="Unassembled WGS sequence"/>
</dbReference>
<dbReference type="EMBL" id="JAULSW010000009">
    <property type="protein sequence ID" value="KAK3370096.1"/>
    <property type="molecule type" value="Genomic_DNA"/>
</dbReference>
<dbReference type="AlphaFoldDB" id="A0AAE0K622"/>
<evidence type="ECO:0000313" key="3">
    <source>
        <dbReference type="Proteomes" id="UP001285441"/>
    </source>
</evidence>
<organism evidence="2 3">
    <name type="scientific">Podospora didyma</name>
    <dbReference type="NCBI Taxonomy" id="330526"/>
    <lineage>
        <taxon>Eukaryota</taxon>
        <taxon>Fungi</taxon>
        <taxon>Dikarya</taxon>
        <taxon>Ascomycota</taxon>
        <taxon>Pezizomycotina</taxon>
        <taxon>Sordariomycetes</taxon>
        <taxon>Sordariomycetidae</taxon>
        <taxon>Sordariales</taxon>
        <taxon>Podosporaceae</taxon>
        <taxon>Podospora</taxon>
    </lineage>
</organism>
<accession>A0AAE0K622</accession>
<gene>
    <name evidence="2" type="ORF">B0H63DRAFT_564325</name>
</gene>
<keyword evidence="1" id="KW-0732">Signal</keyword>
<evidence type="ECO:0000313" key="2">
    <source>
        <dbReference type="EMBL" id="KAK3370096.1"/>
    </source>
</evidence>
<evidence type="ECO:0000256" key="1">
    <source>
        <dbReference type="SAM" id="SignalP"/>
    </source>
</evidence>
<reference evidence="2" key="2">
    <citation type="submission" date="2023-06" db="EMBL/GenBank/DDBJ databases">
        <authorList>
            <consortium name="Lawrence Berkeley National Laboratory"/>
            <person name="Haridas S."/>
            <person name="Hensen N."/>
            <person name="Bonometti L."/>
            <person name="Westerberg I."/>
            <person name="Brannstrom I.O."/>
            <person name="Guillou S."/>
            <person name="Cros-Aarteil S."/>
            <person name="Calhoun S."/>
            <person name="Kuo A."/>
            <person name="Mondo S."/>
            <person name="Pangilinan J."/>
            <person name="Riley R."/>
            <person name="LaButti K."/>
            <person name="Andreopoulos B."/>
            <person name="Lipzen A."/>
            <person name="Chen C."/>
            <person name="Yanf M."/>
            <person name="Daum C."/>
            <person name="Ng V."/>
            <person name="Clum A."/>
            <person name="Steindorff A."/>
            <person name="Ohm R."/>
            <person name="Martin F."/>
            <person name="Silar P."/>
            <person name="Natvig D."/>
            <person name="Lalanne C."/>
            <person name="Gautier V."/>
            <person name="Ament-velasquez S.L."/>
            <person name="Kruys A."/>
            <person name="Hutchinson M.I."/>
            <person name="Powell A.J."/>
            <person name="Barry K."/>
            <person name="Miller A.N."/>
            <person name="Grigoriev I.V."/>
            <person name="Debuchy R."/>
            <person name="Gladieux P."/>
            <person name="Thoren M.H."/>
            <person name="Johannesson H."/>
        </authorList>
    </citation>
    <scope>NUCLEOTIDE SEQUENCE</scope>
    <source>
        <strain evidence="2">CBS 232.78</strain>
    </source>
</reference>
<feature type="chain" id="PRO_5041932834" evidence="1">
    <location>
        <begin position="20"/>
        <end position="198"/>
    </location>
</feature>
<sequence length="198" mass="21561">MHFPTTFASLALLASAVLAAPAVADRDVALITPEIAVPESIKAATDLGIDVWGKLPDDAVKVGDHWEAEVGTLANAWLRAQVDLDNYEAALEAANATTHIERRQASGWANIGFTLWTQDGCSGQAAWWDNVQYGWSNYVTTNYYGLAIRYRGLRSGERLELRRVSGSDWCGSYWGVINGPTGTSCYNLAATNCLRLYG</sequence>
<protein>
    <submittedName>
        <fullName evidence="2">Uncharacterized protein</fullName>
    </submittedName>
</protein>
<reference evidence="2" key="1">
    <citation type="journal article" date="2023" name="Mol. Phylogenet. Evol.">
        <title>Genome-scale phylogeny and comparative genomics of the fungal order Sordariales.</title>
        <authorList>
            <person name="Hensen N."/>
            <person name="Bonometti L."/>
            <person name="Westerberg I."/>
            <person name="Brannstrom I.O."/>
            <person name="Guillou S."/>
            <person name="Cros-Aarteil S."/>
            <person name="Calhoun S."/>
            <person name="Haridas S."/>
            <person name="Kuo A."/>
            <person name="Mondo S."/>
            <person name="Pangilinan J."/>
            <person name="Riley R."/>
            <person name="LaButti K."/>
            <person name="Andreopoulos B."/>
            <person name="Lipzen A."/>
            <person name="Chen C."/>
            <person name="Yan M."/>
            <person name="Daum C."/>
            <person name="Ng V."/>
            <person name="Clum A."/>
            <person name="Steindorff A."/>
            <person name="Ohm R.A."/>
            <person name="Martin F."/>
            <person name="Silar P."/>
            <person name="Natvig D.O."/>
            <person name="Lalanne C."/>
            <person name="Gautier V."/>
            <person name="Ament-Velasquez S.L."/>
            <person name="Kruys A."/>
            <person name="Hutchinson M.I."/>
            <person name="Powell A.J."/>
            <person name="Barry K."/>
            <person name="Miller A.N."/>
            <person name="Grigoriev I.V."/>
            <person name="Debuchy R."/>
            <person name="Gladieux P."/>
            <person name="Hiltunen Thoren M."/>
            <person name="Johannesson H."/>
        </authorList>
    </citation>
    <scope>NUCLEOTIDE SEQUENCE</scope>
    <source>
        <strain evidence="2">CBS 232.78</strain>
    </source>
</reference>
<feature type="signal peptide" evidence="1">
    <location>
        <begin position="1"/>
        <end position="19"/>
    </location>
</feature>
<keyword evidence="3" id="KW-1185">Reference proteome</keyword>
<comment type="caution">
    <text evidence="2">The sequence shown here is derived from an EMBL/GenBank/DDBJ whole genome shotgun (WGS) entry which is preliminary data.</text>
</comment>